<feature type="region of interest" description="Disordered" evidence="1">
    <location>
        <begin position="50"/>
        <end position="129"/>
    </location>
</feature>
<keyword evidence="3" id="KW-1185">Reference proteome</keyword>
<protein>
    <submittedName>
        <fullName evidence="2">Uncharacterized protein</fullName>
    </submittedName>
</protein>
<sequence length="129" mass="14533">MELVIRYKTTLDLQPKTKPVEKETDSLPTVCTNAQHPETHVKARVIHLPPALQRRGDGLPASEETDETKKGESIRKEKNINPLTPKRRDAESKAGDTELEKTLHPRIKSQLFTAGKKARTPETETGRMN</sequence>
<comment type="caution">
    <text evidence="2">The sequence shown here is derived from an EMBL/GenBank/DDBJ whole genome shotgun (WGS) entry which is preliminary data.</text>
</comment>
<dbReference type="Proteomes" id="UP000824890">
    <property type="component" value="Unassembled WGS sequence"/>
</dbReference>
<accession>A0ABQ8EIT6</accession>
<feature type="compositionally biased region" description="Basic and acidic residues" evidence="1">
    <location>
        <begin position="119"/>
        <end position="129"/>
    </location>
</feature>
<reference evidence="2 3" key="1">
    <citation type="submission" date="2021-05" db="EMBL/GenBank/DDBJ databases">
        <title>Genome Assembly of Synthetic Allotetraploid Brassica napus Reveals Homoeologous Exchanges between Subgenomes.</title>
        <authorList>
            <person name="Davis J.T."/>
        </authorList>
    </citation>
    <scope>NUCLEOTIDE SEQUENCE [LARGE SCALE GENOMIC DNA]</scope>
    <source>
        <strain evidence="3">cv. Da-Ae</strain>
        <tissue evidence="2">Seedling</tissue>
    </source>
</reference>
<proteinExistence type="predicted"/>
<organism evidence="2 3">
    <name type="scientific">Brassica napus</name>
    <name type="common">Rape</name>
    <dbReference type="NCBI Taxonomy" id="3708"/>
    <lineage>
        <taxon>Eukaryota</taxon>
        <taxon>Viridiplantae</taxon>
        <taxon>Streptophyta</taxon>
        <taxon>Embryophyta</taxon>
        <taxon>Tracheophyta</taxon>
        <taxon>Spermatophyta</taxon>
        <taxon>Magnoliopsida</taxon>
        <taxon>eudicotyledons</taxon>
        <taxon>Gunneridae</taxon>
        <taxon>Pentapetalae</taxon>
        <taxon>rosids</taxon>
        <taxon>malvids</taxon>
        <taxon>Brassicales</taxon>
        <taxon>Brassicaceae</taxon>
        <taxon>Brassiceae</taxon>
        <taxon>Brassica</taxon>
    </lineage>
</organism>
<evidence type="ECO:0000313" key="3">
    <source>
        <dbReference type="Proteomes" id="UP000824890"/>
    </source>
</evidence>
<dbReference type="EMBL" id="JAGKQM010000001">
    <property type="protein sequence ID" value="KAH0941227.1"/>
    <property type="molecule type" value="Genomic_DNA"/>
</dbReference>
<feature type="compositionally biased region" description="Basic and acidic residues" evidence="1">
    <location>
        <begin position="67"/>
        <end position="79"/>
    </location>
</feature>
<feature type="compositionally biased region" description="Basic and acidic residues" evidence="1">
    <location>
        <begin position="86"/>
        <end position="103"/>
    </location>
</feature>
<evidence type="ECO:0000256" key="1">
    <source>
        <dbReference type="SAM" id="MobiDB-lite"/>
    </source>
</evidence>
<gene>
    <name evidence="2" type="ORF">HID58_000864</name>
</gene>
<name>A0ABQ8EIT6_BRANA</name>
<evidence type="ECO:0000313" key="2">
    <source>
        <dbReference type="EMBL" id="KAH0941227.1"/>
    </source>
</evidence>